<dbReference type="Pfam" id="PF17678">
    <property type="entry name" value="Glyco_hydro_92N"/>
    <property type="match status" value="1"/>
</dbReference>
<evidence type="ECO:0000259" key="6">
    <source>
        <dbReference type="Pfam" id="PF17678"/>
    </source>
</evidence>
<dbReference type="Gene3D" id="1.20.1610.10">
    <property type="entry name" value="alpha-1,2-mannosidases domains"/>
    <property type="match status" value="1"/>
</dbReference>
<dbReference type="Gene3D" id="2.60.120.260">
    <property type="entry name" value="Galactose-binding domain-like"/>
    <property type="match status" value="1"/>
</dbReference>
<comment type="caution">
    <text evidence="8">The sequence shown here is derived from an EMBL/GenBank/DDBJ whole genome shotgun (WGS) entry which is preliminary data.</text>
</comment>
<keyword evidence="8" id="KW-0378">Hydrolase</keyword>
<dbReference type="NCBIfam" id="TIGR01180">
    <property type="entry name" value="aman2_put"/>
    <property type="match status" value="1"/>
</dbReference>
<dbReference type="SUPFAM" id="SSF49785">
    <property type="entry name" value="Galactose-binding domain-like"/>
    <property type="match status" value="1"/>
</dbReference>
<dbReference type="EMBL" id="JBHLZF010000001">
    <property type="protein sequence ID" value="MFB9896416.1"/>
    <property type="molecule type" value="Genomic_DNA"/>
</dbReference>
<evidence type="ECO:0000256" key="1">
    <source>
        <dbReference type="ARBA" id="ARBA00001913"/>
    </source>
</evidence>
<comment type="subunit">
    <text evidence="2">Monomer.</text>
</comment>
<keyword evidence="9" id="KW-1185">Reference proteome</keyword>
<protein>
    <submittedName>
        <fullName evidence="8">GH92 family glycosyl hydrolase</fullName>
        <ecNumber evidence="8">3.2.1.-</ecNumber>
    </submittedName>
</protein>
<feature type="domain" description="DUF7402" evidence="7">
    <location>
        <begin position="25"/>
        <end position="159"/>
    </location>
</feature>
<evidence type="ECO:0000256" key="4">
    <source>
        <dbReference type="SAM" id="SignalP"/>
    </source>
</evidence>
<dbReference type="Pfam" id="PF07971">
    <property type="entry name" value="Glyco_hydro_92"/>
    <property type="match status" value="1"/>
</dbReference>
<evidence type="ECO:0000259" key="5">
    <source>
        <dbReference type="Pfam" id="PF07971"/>
    </source>
</evidence>
<dbReference type="RefSeq" id="WP_027952429.1">
    <property type="nucleotide sequence ID" value="NZ_JADU01000018.1"/>
</dbReference>
<name>A0ABV5ZGC9_9BACT</name>
<evidence type="ECO:0000313" key="8">
    <source>
        <dbReference type="EMBL" id="MFB9896416.1"/>
    </source>
</evidence>
<dbReference type="InterPro" id="IPR014718">
    <property type="entry name" value="GH-type_carb-bd"/>
</dbReference>
<dbReference type="PANTHER" id="PTHR12143:SF39">
    <property type="entry name" value="SECRETED PROTEIN"/>
    <property type="match status" value="1"/>
</dbReference>
<dbReference type="InterPro" id="IPR050883">
    <property type="entry name" value="PNGase"/>
</dbReference>
<dbReference type="Gene3D" id="2.70.98.10">
    <property type="match status" value="1"/>
</dbReference>
<reference evidence="8 9" key="1">
    <citation type="submission" date="2024-09" db="EMBL/GenBank/DDBJ databases">
        <authorList>
            <person name="Sun Q."/>
            <person name="Mori K."/>
        </authorList>
    </citation>
    <scope>NUCLEOTIDE SEQUENCE [LARGE SCALE GENOMIC DNA]</scope>
    <source>
        <strain evidence="8 9">ATCC 51272</strain>
    </source>
</reference>
<dbReference type="Gene3D" id="3.30.2080.10">
    <property type="entry name" value="GH92 mannosidase domain"/>
    <property type="match status" value="1"/>
</dbReference>
<dbReference type="Proteomes" id="UP001589688">
    <property type="component" value="Unassembled WGS sequence"/>
</dbReference>
<feature type="domain" description="Glycosyl hydrolase family 92" evidence="5">
    <location>
        <begin position="422"/>
        <end position="908"/>
    </location>
</feature>
<keyword evidence="8" id="KW-0326">Glycosidase</keyword>
<proteinExistence type="predicted"/>
<accession>A0ABV5ZGC9</accession>
<comment type="cofactor">
    <cofactor evidence="1">
        <name>Ca(2+)</name>
        <dbReference type="ChEBI" id="CHEBI:29108"/>
    </cofactor>
</comment>
<feature type="chain" id="PRO_5047419902" evidence="4">
    <location>
        <begin position="21"/>
        <end position="917"/>
    </location>
</feature>
<dbReference type="InterPro" id="IPR008928">
    <property type="entry name" value="6-hairpin_glycosidase_sf"/>
</dbReference>
<evidence type="ECO:0000313" key="9">
    <source>
        <dbReference type="Proteomes" id="UP001589688"/>
    </source>
</evidence>
<keyword evidence="4" id="KW-0732">Signal</keyword>
<keyword evidence="3" id="KW-0106">Calcium</keyword>
<dbReference type="Gene3D" id="1.20.1050.60">
    <property type="entry name" value="alpha-1,2-mannosidase"/>
    <property type="match status" value="1"/>
</dbReference>
<dbReference type="PANTHER" id="PTHR12143">
    <property type="entry name" value="PEPTIDE N-GLYCANASE PNGASE -RELATED"/>
    <property type="match status" value="1"/>
</dbReference>
<feature type="domain" description="Glycosyl hydrolase family 92 N-terminal" evidence="6">
    <location>
        <begin position="171"/>
        <end position="416"/>
    </location>
</feature>
<dbReference type="SUPFAM" id="SSF48208">
    <property type="entry name" value="Six-hairpin glycosidases"/>
    <property type="match status" value="1"/>
</dbReference>
<dbReference type="GO" id="GO:0016798">
    <property type="term" value="F:hydrolase activity, acting on glycosyl bonds"/>
    <property type="evidence" value="ECO:0007669"/>
    <property type="project" value="UniProtKB-KW"/>
</dbReference>
<dbReference type="InterPro" id="IPR008979">
    <property type="entry name" value="Galactose-bd-like_sf"/>
</dbReference>
<dbReference type="InterPro" id="IPR012939">
    <property type="entry name" value="Glyco_hydro_92"/>
</dbReference>
<evidence type="ECO:0000259" key="7">
    <source>
        <dbReference type="Pfam" id="PF24135"/>
    </source>
</evidence>
<organism evidence="8 9">
    <name type="scientific">Hallella seregens ATCC 51272</name>
    <dbReference type="NCBI Taxonomy" id="1336250"/>
    <lineage>
        <taxon>Bacteria</taxon>
        <taxon>Pseudomonadati</taxon>
        <taxon>Bacteroidota</taxon>
        <taxon>Bacteroidia</taxon>
        <taxon>Bacteroidales</taxon>
        <taxon>Prevotellaceae</taxon>
        <taxon>Hallella</taxon>
    </lineage>
</organism>
<feature type="signal peptide" evidence="4">
    <location>
        <begin position="1"/>
        <end position="20"/>
    </location>
</feature>
<dbReference type="InterPro" id="IPR041371">
    <property type="entry name" value="GH92_N"/>
</dbReference>
<evidence type="ECO:0000256" key="3">
    <source>
        <dbReference type="ARBA" id="ARBA00022837"/>
    </source>
</evidence>
<dbReference type="Pfam" id="PF24135">
    <property type="entry name" value="DUF7402"/>
    <property type="match status" value="1"/>
</dbReference>
<dbReference type="EC" id="3.2.1.-" evidence="8"/>
<sequence>MNFLRLVLSFSILPIATVMAAMGDNIAPQAKATASSFVDAFHSPQNVVDGIIRVAGKGTWESKSQETFWGEIDLPWIQMDWNKEVCINKVVLYDLPSPKRNIASGVLRFSDGSLVRVLGIPANGAPRTVEFASHKTRWVRFESTDAEGTQLGLSEIEVFEAPESLTTPLSLVNPYIETTRGRYFFFVTGAQPYGMIGAAPLTRNKNQFGGGYNYNSNTVLGFPQIHGWMLSGLELMPASGNIAANQGEQSWQSSFSQDGEIVQPGYHRLYLDRYHAWVEQTAADRASLYCITYTEDTNASLIVNLGGYVATTTMTNAHASRTGSNQISGYFDTRGRLWGGPDRVRIFFVVETSKPIEGMEGWEDGQDVQRIEVIAASDSIVNRNQGMTYADAPSSGLMARFDMKAGEQLLVRCAISYTSLDNAIDNLRKECNTWDFDLLRQQSQTEWNHWLSRIEVTGGTVERRVKLYTDLWHILLGRHKINDANGSYPDYTTYDHTEGNTCIGARLQVRRLAMLKDGKPKHHIYNSDSFWLSMWNLNTIWGIAYPEVLDDFAASLVQMSVNGGLLPRGPNAGGYSFIMSGCPATSLITSAYQQDLTRKWSPQVALREMVRNHEPGGMMGHGVEDGFKYYMQHGYCPDRAGMTIQWAFEDYALSQMASRMGRKALASRFLTRLHGWEKCFHPEVCLVLPRRADGSWLHTDPLNGWGYEETNAWQATFGLSHDLPRLAELMGGADSLCAKLNEAFERGAASDFGSGYGSGYVNYANQPALSNAHVFGHVGKPWLTQYWVRRVAEQAYGGTTPDLGYGGFDEDQGQMGGVSALMSIGLFAIDGLSSRHPMLDITSPLFDSVTIHLNPDYYKGKVFRIVTHGNSRDNCYIQRMELNGKPHNACAMPHAVLTAGGQLDIWLGSKPNKNINR</sequence>
<gene>
    <name evidence="8" type="ORF">ACFFK8_00880</name>
</gene>
<dbReference type="InterPro" id="IPR005887">
    <property type="entry name" value="GH92_a_mannosidase_put"/>
</dbReference>
<dbReference type="InterPro" id="IPR055826">
    <property type="entry name" value="DUF7402"/>
</dbReference>
<evidence type="ECO:0000256" key="2">
    <source>
        <dbReference type="ARBA" id="ARBA00011245"/>
    </source>
</evidence>